<dbReference type="Proteomes" id="UP000823388">
    <property type="component" value="Chromosome 5N"/>
</dbReference>
<gene>
    <name evidence="2" type="ORF">PVAP13_5NG060243</name>
</gene>
<protein>
    <submittedName>
        <fullName evidence="2">Uncharacterized protein</fullName>
    </submittedName>
</protein>
<evidence type="ECO:0000313" key="3">
    <source>
        <dbReference type="Proteomes" id="UP000823388"/>
    </source>
</evidence>
<dbReference type="EMBL" id="CM029046">
    <property type="protein sequence ID" value="KAG2586656.1"/>
    <property type="molecule type" value="Genomic_DNA"/>
</dbReference>
<feature type="compositionally biased region" description="Basic residues" evidence="1">
    <location>
        <begin position="10"/>
        <end position="32"/>
    </location>
</feature>
<feature type="region of interest" description="Disordered" evidence="1">
    <location>
        <begin position="1"/>
        <end position="32"/>
    </location>
</feature>
<evidence type="ECO:0000313" key="2">
    <source>
        <dbReference type="EMBL" id="KAG2586656.1"/>
    </source>
</evidence>
<reference evidence="2" key="1">
    <citation type="submission" date="2020-05" db="EMBL/GenBank/DDBJ databases">
        <title>WGS assembly of Panicum virgatum.</title>
        <authorList>
            <person name="Lovell J.T."/>
            <person name="Jenkins J."/>
            <person name="Shu S."/>
            <person name="Juenger T.E."/>
            <person name="Schmutz J."/>
        </authorList>
    </citation>
    <scope>NUCLEOTIDE SEQUENCE</scope>
    <source>
        <strain evidence="2">AP13</strain>
    </source>
</reference>
<organism evidence="2 3">
    <name type="scientific">Panicum virgatum</name>
    <name type="common">Blackwell switchgrass</name>
    <dbReference type="NCBI Taxonomy" id="38727"/>
    <lineage>
        <taxon>Eukaryota</taxon>
        <taxon>Viridiplantae</taxon>
        <taxon>Streptophyta</taxon>
        <taxon>Embryophyta</taxon>
        <taxon>Tracheophyta</taxon>
        <taxon>Spermatophyta</taxon>
        <taxon>Magnoliopsida</taxon>
        <taxon>Liliopsida</taxon>
        <taxon>Poales</taxon>
        <taxon>Poaceae</taxon>
        <taxon>PACMAD clade</taxon>
        <taxon>Panicoideae</taxon>
        <taxon>Panicodae</taxon>
        <taxon>Paniceae</taxon>
        <taxon>Panicinae</taxon>
        <taxon>Panicum</taxon>
        <taxon>Panicum sect. Hiantes</taxon>
    </lineage>
</organism>
<proteinExistence type="predicted"/>
<dbReference type="AlphaFoldDB" id="A0A8T0RP56"/>
<comment type="caution">
    <text evidence="2">The sequence shown here is derived from an EMBL/GenBank/DDBJ whole genome shotgun (WGS) entry which is preliminary data.</text>
</comment>
<evidence type="ECO:0000256" key="1">
    <source>
        <dbReference type="SAM" id="MobiDB-lite"/>
    </source>
</evidence>
<feature type="region of interest" description="Disordered" evidence="1">
    <location>
        <begin position="73"/>
        <end position="137"/>
    </location>
</feature>
<feature type="compositionally biased region" description="Low complexity" evidence="1">
    <location>
        <begin position="101"/>
        <end position="137"/>
    </location>
</feature>
<sequence length="214" mass="22670">MAGRSTGAGPRRRGRRERRRRASARRPGRRRRHLVAASACGSCLAGVAAASGALARQPVGPWRGEQRERVRLVGPWPGGRRDRVRPADVAAADQGGGSGRGRTTAGRCGRWRTTTGGSGRRTTASAGAGAGGPRRALARGPAVPWAVAADHCRRIWAADHVWAAADHGRQLGRRRLGWREPRAAGARASGVSAVACGSGIRPSRRRLGSFLKFF</sequence>
<accession>A0A8T0RP56</accession>
<keyword evidence="3" id="KW-1185">Reference proteome</keyword>
<name>A0A8T0RP56_PANVG</name>